<gene>
    <name evidence="2" type="ORF">BRPE64_ACDS22430</name>
</gene>
<dbReference type="PATRIC" id="fig|758793.3.peg.2246"/>
<dbReference type="KEGG" id="buo:BRPE64_ACDS22430"/>
<reference evidence="2 3" key="2">
    <citation type="journal article" date="2018" name="Int. J. Syst. Evol. Microbiol.">
        <title>Burkholderia insecticola sp. nov., a gut symbiotic bacterium of the bean bug Riptortus pedestris.</title>
        <authorList>
            <person name="Takeshita K."/>
            <person name="Tamaki H."/>
            <person name="Ohbayashi T."/>
            <person name="Meng X.-Y."/>
            <person name="Sone T."/>
            <person name="Mitani Y."/>
            <person name="Peeters C."/>
            <person name="Kikuchi Y."/>
            <person name="Vandamme P."/>
        </authorList>
    </citation>
    <scope>NUCLEOTIDE SEQUENCE [LARGE SCALE GENOMIC DNA]</scope>
    <source>
        <strain evidence="2">RPE64</strain>
    </source>
</reference>
<dbReference type="STRING" id="758793.BRPE64_ACDS22430"/>
<evidence type="ECO:0000313" key="2">
    <source>
        <dbReference type="EMBL" id="BAN23997.1"/>
    </source>
</evidence>
<protein>
    <submittedName>
        <fullName evidence="2">Uncharacterized protein</fullName>
    </submittedName>
</protein>
<name>R4WZR0_9BURK</name>
<feature type="region of interest" description="Disordered" evidence="1">
    <location>
        <begin position="1"/>
        <end position="43"/>
    </location>
</feature>
<reference evidence="2 3" key="1">
    <citation type="journal article" date="2013" name="Genome Announc.">
        <title>Complete Genome Sequence of Burkholderia sp. Strain RPE64, Bacterial Symbiont of the Bean Bug Riptortus pedestris.</title>
        <authorList>
            <person name="Shibata T.F."/>
            <person name="Maeda T."/>
            <person name="Nikoh N."/>
            <person name="Yamaguchi K."/>
            <person name="Oshima K."/>
            <person name="Hattori M."/>
            <person name="Nishiyama T."/>
            <person name="Hasebe M."/>
            <person name="Fukatsu T."/>
            <person name="Kikuchi Y."/>
            <person name="Shigenobu S."/>
        </authorList>
    </citation>
    <scope>NUCLEOTIDE SEQUENCE [LARGE SCALE GENOMIC DNA]</scope>
</reference>
<dbReference type="AlphaFoldDB" id="R4WZR0"/>
<sequence>MRHLAPPSPEHRSTPTESEELPLHATPHPIFFPHASGAKAVHV</sequence>
<evidence type="ECO:0000256" key="1">
    <source>
        <dbReference type="SAM" id="MobiDB-lite"/>
    </source>
</evidence>
<keyword evidence="3" id="KW-1185">Reference proteome</keyword>
<organism evidence="2 3">
    <name type="scientific">Caballeronia insecticola</name>
    <dbReference type="NCBI Taxonomy" id="758793"/>
    <lineage>
        <taxon>Bacteria</taxon>
        <taxon>Pseudomonadati</taxon>
        <taxon>Pseudomonadota</taxon>
        <taxon>Betaproteobacteria</taxon>
        <taxon>Burkholderiales</taxon>
        <taxon>Burkholderiaceae</taxon>
        <taxon>Caballeronia</taxon>
    </lineage>
</organism>
<dbReference type="HOGENOM" id="CLU_3230728_0_0_4"/>
<evidence type="ECO:0000313" key="3">
    <source>
        <dbReference type="Proteomes" id="UP000013966"/>
    </source>
</evidence>
<dbReference type="EMBL" id="AP013058">
    <property type="protein sequence ID" value="BAN23997.1"/>
    <property type="molecule type" value="Genomic_DNA"/>
</dbReference>
<accession>R4WZR0</accession>
<proteinExistence type="predicted"/>
<dbReference type="Proteomes" id="UP000013966">
    <property type="component" value="Chromosome 1"/>
</dbReference>